<feature type="signal peptide" evidence="12">
    <location>
        <begin position="1"/>
        <end position="28"/>
    </location>
</feature>
<dbReference type="FunFam" id="3.60.21.10:FF:000027">
    <property type="entry name" value="Purple acid phosphatase"/>
    <property type="match status" value="1"/>
</dbReference>
<evidence type="ECO:0000256" key="6">
    <source>
        <dbReference type="ARBA" id="ARBA00022729"/>
    </source>
</evidence>
<comment type="subcellular location">
    <subcellularLocation>
        <location evidence="2">Secreted</location>
    </subcellularLocation>
</comment>
<dbReference type="PIRSF" id="PIRSF000898">
    <property type="entry name" value="Acid_Ptase_5"/>
    <property type="match status" value="1"/>
</dbReference>
<feature type="domain" description="Calcineurin-like phosphoesterase" evidence="13">
    <location>
        <begin position="46"/>
        <end position="255"/>
    </location>
</feature>
<keyword evidence="10 11" id="KW-0408">Iron</keyword>
<keyword evidence="9" id="KW-0325">Glycoprotein</keyword>
<comment type="catalytic activity">
    <reaction evidence="1 10">
        <text>a phosphate monoester + H2O = an alcohol + phosphate</text>
        <dbReference type="Rhea" id="RHEA:15017"/>
        <dbReference type="ChEBI" id="CHEBI:15377"/>
        <dbReference type="ChEBI" id="CHEBI:30879"/>
        <dbReference type="ChEBI" id="CHEBI:43474"/>
        <dbReference type="ChEBI" id="CHEBI:67140"/>
        <dbReference type="EC" id="3.1.3.2"/>
    </reaction>
</comment>
<dbReference type="AlphaFoldDB" id="A0A9Q0J1T8"/>
<evidence type="ECO:0000313" key="14">
    <source>
        <dbReference type="EMBL" id="KAJ4825224.1"/>
    </source>
</evidence>
<evidence type="ECO:0000256" key="12">
    <source>
        <dbReference type="SAM" id="SignalP"/>
    </source>
</evidence>
<feature type="binding site" evidence="11">
    <location>
        <position position="88"/>
    </location>
    <ligand>
        <name>Fe cation</name>
        <dbReference type="ChEBI" id="CHEBI:24875"/>
        <label>1</label>
    </ligand>
</feature>
<reference evidence="14" key="1">
    <citation type="submission" date="2022-02" db="EMBL/GenBank/DDBJ databases">
        <authorList>
            <person name="Henning P.M."/>
            <person name="McCubbin A.G."/>
            <person name="Shore J.S."/>
        </authorList>
    </citation>
    <scope>NUCLEOTIDE SEQUENCE</scope>
    <source>
        <strain evidence="14">F60SS</strain>
        <tissue evidence="14">Leaves</tissue>
    </source>
</reference>
<keyword evidence="15" id="KW-1185">Reference proteome</keyword>
<comment type="cofactor">
    <cofactor evidence="11">
        <name>Fe cation</name>
        <dbReference type="ChEBI" id="CHEBI:24875"/>
    </cofactor>
    <text evidence="11">Binds 2 iron ions per subunit.</text>
</comment>
<evidence type="ECO:0000256" key="10">
    <source>
        <dbReference type="PIRNR" id="PIRNR000898"/>
    </source>
</evidence>
<evidence type="ECO:0000256" key="2">
    <source>
        <dbReference type="ARBA" id="ARBA00004613"/>
    </source>
</evidence>
<dbReference type="Proteomes" id="UP001141552">
    <property type="component" value="Unassembled WGS sequence"/>
</dbReference>
<dbReference type="InterPro" id="IPR029052">
    <property type="entry name" value="Metallo-depent_PP-like"/>
</dbReference>
<keyword evidence="8" id="KW-0862">Zinc</keyword>
<keyword evidence="6 12" id="KW-0732">Signal</keyword>
<proteinExistence type="inferred from homology"/>
<sequence>MAFFHCRPSSKLSGFLFIVLLFLSFVSALAELQRFEHSPKVDGSLSFLVVGDWGRRGLYNQSQVAQQMGIVGEELDIDFVISTGDNFYGDGLTGVDDPAFYDSFTNIYTSSSLQKPWYSVLGNHDYRGDAEAQLDPILRQADSRWVCFRSYIIDAEIVEFFFVDTTPFVDKYFTDPGESTYDWRGVLPRQEYLSALLKDLDVALRNSMAKWKIVVGHHTIFSAGHHGNTNELVVELLPVLKDNKVDVYINGHDHCLEHIINSQIQFLTSGGGSKAWRGDIKEWSLEELKFYYDGQGFMSVQVTQAAAHFVFFDVFGSALYEFSLSKETHPSA</sequence>
<dbReference type="PANTHER" id="PTHR10161:SF36">
    <property type="entry name" value="PURPLE ACID PHOSPHATASE 3"/>
    <property type="match status" value="1"/>
</dbReference>
<accession>A0A9Q0J1T8</accession>
<dbReference type="Gene3D" id="3.60.21.10">
    <property type="match status" value="1"/>
</dbReference>
<evidence type="ECO:0000256" key="5">
    <source>
        <dbReference type="ARBA" id="ARBA00022723"/>
    </source>
</evidence>
<evidence type="ECO:0000256" key="11">
    <source>
        <dbReference type="PIRSR" id="PIRSR000898-1"/>
    </source>
</evidence>
<feature type="binding site" evidence="11">
    <location>
        <position position="52"/>
    </location>
    <ligand>
        <name>Fe cation</name>
        <dbReference type="ChEBI" id="CHEBI:24875"/>
        <label>1</label>
    </ligand>
</feature>
<dbReference type="GO" id="GO:0046872">
    <property type="term" value="F:metal ion binding"/>
    <property type="evidence" value="ECO:0007669"/>
    <property type="project" value="UniProtKB-KW"/>
</dbReference>
<feature type="binding site" evidence="11">
    <location>
        <position position="252"/>
    </location>
    <ligand>
        <name>Fe cation</name>
        <dbReference type="ChEBI" id="CHEBI:24875"/>
        <label>2</label>
    </ligand>
</feature>
<gene>
    <name evidence="14" type="primary">PAP8_1</name>
    <name evidence="14" type="ORF">Tsubulata_022365</name>
</gene>
<dbReference type="Pfam" id="PF00149">
    <property type="entry name" value="Metallophos"/>
    <property type="match status" value="1"/>
</dbReference>
<feature type="binding site" evidence="11">
    <location>
        <position position="85"/>
    </location>
    <ligand>
        <name>Fe cation</name>
        <dbReference type="ChEBI" id="CHEBI:24875"/>
        <label>2</label>
    </ligand>
</feature>
<dbReference type="EMBL" id="JAKUCV010006969">
    <property type="protein sequence ID" value="KAJ4825224.1"/>
    <property type="molecule type" value="Genomic_DNA"/>
</dbReference>
<feature type="binding site" evidence="11">
    <location>
        <position position="254"/>
    </location>
    <ligand>
        <name>Fe cation</name>
        <dbReference type="ChEBI" id="CHEBI:24875"/>
        <label>1</label>
    </ligand>
</feature>
<organism evidence="14 15">
    <name type="scientific">Turnera subulata</name>
    <dbReference type="NCBI Taxonomy" id="218843"/>
    <lineage>
        <taxon>Eukaryota</taxon>
        <taxon>Viridiplantae</taxon>
        <taxon>Streptophyta</taxon>
        <taxon>Embryophyta</taxon>
        <taxon>Tracheophyta</taxon>
        <taxon>Spermatophyta</taxon>
        <taxon>Magnoliopsida</taxon>
        <taxon>eudicotyledons</taxon>
        <taxon>Gunneridae</taxon>
        <taxon>Pentapetalae</taxon>
        <taxon>rosids</taxon>
        <taxon>fabids</taxon>
        <taxon>Malpighiales</taxon>
        <taxon>Passifloraceae</taxon>
        <taxon>Turnera</taxon>
    </lineage>
</organism>
<keyword evidence="7 10" id="KW-0378">Hydrolase</keyword>
<keyword evidence="4" id="KW-0964">Secreted</keyword>
<feature type="binding site" evidence="11">
    <location>
        <position position="85"/>
    </location>
    <ligand>
        <name>Fe cation</name>
        <dbReference type="ChEBI" id="CHEBI:24875"/>
        <label>1</label>
    </ligand>
</feature>
<dbReference type="InterPro" id="IPR051558">
    <property type="entry name" value="Metallophosphoesterase_PAP"/>
</dbReference>
<feature type="binding site" evidence="11">
    <location>
        <position position="217"/>
    </location>
    <ligand>
        <name>Fe cation</name>
        <dbReference type="ChEBI" id="CHEBI:24875"/>
        <label>2</label>
    </ligand>
</feature>
<dbReference type="InterPro" id="IPR024927">
    <property type="entry name" value="Acid_PPase"/>
</dbReference>
<feature type="binding site" evidence="11">
    <location>
        <position position="123"/>
    </location>
    <ligand>
        <name>Fe cation</name>
        <dbReference type="ChEBI" id="CHEBI:24875"/>
        <label>2</label>
    </ligand>
</feature>
<evidence type="ECO:0000256" key="8">
    <source>
        <dbReference type="ARBA" id="ARBA00022833"/>
    </source>
</evidence>
<dbReference type="SUPFAM" id="SSF56300">
    <property type="entry name" value="Metallo-dependent phosphatases"/>
    <property type="match status" value="1"/>
</dbReference>
<evidence type="ECO:0000256" key="4">
    <source>
        <dbReference type="ARBA" id="ARBA00022525"/>
    </source>
</evidence>
<dbReference type="CDD" id="cd07378">
    <property type="entry name" value="MPP_ACP5"/>
    <property type="match status" value="1"/>
</dbReference>
<name>A0A9Q0J1T8_9ROSI</name>
<dbReference type="GO" id="GO:0003993">
    <property type="term" value="F:acid phosphatase activity"/>
    <property type="evidence" value="ECO:0007669"/>
    <property type="project" value="UniProtKB-UniRule"/>
</dbReference>
<dbReference type="PANTHER" id="PTHR10161">
    <property type="entry name" value="TARTRATE-RESISTANT ACID PHOSPHATASE TYPE 5"/>
    <property type="match status" value="1"/>
</dbReference>
<feature type="chain" id="PRO_5040123992" description="Purple acid phosphatase" evidence="12">
    <location>
        <begin position="29"/>
        <end position="332"/>
    </location>
</feature>
<evidence type="ECO:0000259" key="13">
    <source>
        <dbReference type="Pfam" id="PF00149"/>
    </source>
</evidence>
<evidence type="ECO:0000313" key="15">
    <source>
        <dbReference type="Proteomes" id="UP001141552"/>
    </source>
</evidence>
<evidence type="ECO:0000256" key="9">
    <source>
        <dbReference type="ARBA" id="ARBA00023180"/>
    </source>
</evidence>
<dbReference type="EC" id="3.1.3.2" evidence="10"/>
<dbReference type="GO" id="GO:0005576">
    <property type="term" value="C:extracellular region"/>
    <property type="evidence" value="ECO:0007669"/>
    <property type="project" value="UniProtKB-SubCell"/>
</dbReference>
<dbReference type="OrthoDB" id="411211at2759"/>
<comment type="similarity">
    <text evidence="3">Belongs to the metallophosphoesterase superfamily. Purple acid phosphatase family.</text>
</comment>
<reference evidence="14" key="2">
    <citation type="journal article" date="2023" name="Plants (Basel)">
        <title>Annotation of the Turnera subulata (Passifloraceae) Draft Genome Reveals the S-Locus Evolved after the Divergence of Turneroideae from Passifloroideae in a Stepwise Manner.</title>
        <authorList>
            <person name="Henning P.M."/>
            <person name="Roalson E.H."/>
            <person name="Mir W."/>
            <person name="McCubbin A.G."/>
            <person name="Shore J.S."/>
        </authorList>
    </citation>
    <scope>NUCLEOTIDE SEQUENCE</scope>
    <source>
        <strain evidence="14">F60SS</strain>
    </source>
</reference>
<protein>
    <recommendedName>
        <fullName evidence="10">Purple acid phosphatase</fullName>
        <ecNumber evidence="10">3.1.3.2</ecNumber>
    </recommendedName>
</protein>
<dbReference type="InterPro" id="IPR004843">
    <property type="entry name" value="Calcineurin-like_PHP"/>
</dbReference>
<evidence type="ECO:0000256" key="7">
    <source>
        <dbReference type="ARBA" id="ARBA00022801"/>
    </source>
</evidence>
<evidence type="ECO:0000256" key="3">
    <source>
        <dbReference type="ARBA" id="ARBA00008723"/>
    </source>
</evidence>
<evidence type="ECO:0000256" key="1">
    <source>
        <dbReference type="ARBA" id="ARBA00000032"/>
    </source>
</evidence>
<comment type="caution">
    <text evidence="14">The sequence shown here is derived from an EMBL/GenBank/DDBJ whole genome shotgun (WGS) entry which is preliminary data.</text>
</comment>
<keyword evidence="5 11" id="KW-0479">Metal-binding</keyword>